<evidence type="ECO:0000313" key="7">
    <source>
        <dbReference type="EMBL" id="EGR30083.1"/>
    </source>
</evidence>
<evidence type="ECO:0000256" key="2">
    <source>
        <dbReference type="ARBA" id="ARBA00022741"/>
    </source>
</evidence>
<dbReference type="InterPro" id="IPR000719">
    <property type="entry name" value="Prot_kinase_dom"/>
</dbReference>
<gene>
    <name evidence="7" type="ORF">IMG5_142760</name>
</gene>
<dbReference type="GO" id="GO:0000407">
    <property type="term" value="C:phagophore assembly site"/>
    <property type="evidence" value="ECO:0007669"/>
    <property type="project" value="TreeGrafter"/>
</dbReference>
<proteinExistence type="predicted"/>
<dbReference type="EMBL" id="GL984074">
    <property type="protein sequence ID" value="EGR30083.1"/>
    <property type="molecule type" value="Genomic_DNA"/>
</dbReference>
<name>G0QXG5_ICHMU</name>
<dbReference type="SUPFAM" id="SSF56112">
    <property type="entry name" value="Protein kinase-like (PK-like)"/>
    <property type="match status" value="1"/>
</dbReference>
<dbReference type="GeneID" id="14906192"/>
<keyword evidence="1 7" id="KW-0808">Transferase</keyword>
<dbReference type="GO" id="GO:0005524">
    <property type="term" value="F:ATP binding"/>
    <property type="evidence" value="ECO:0007669"/>
    <property type="project" value="UniProtKB-UniRule"/>
</dbReference>
<dbReference type="GO" id="GO:0004683">
    <property type="term" value="F:calcium/calmodulin-dependent protein kinase activity"/>
    <property type="evidence" value="ECO:0007669"/>
    <property type="project" value="UniProtKB-EC"/>
</dbReference>
<evidence type="ECO:0000256" key="4">
    <source>
        <dbReference type="ARBA" id="ARBA00022840"/>
    </source>
</evidence>
<dbReference type="InterPro" id="IPR011009">
    <property type="entry name" value="Kinase-like_dom_sf"/>
</dbReference>
<dbReference type="GO" id="GO:0000045">
    <property type="term" value="P:autophagosome assembly"/>
    <property type="evidence" value="ECO:0007669"/>
    <property type="project" value="TreeGrafter"/>
</dbReference>
<dbReference type="RefSeq" id="XP_004031319.1">
    <property type="nucleotide sequence ID" value="XM_004031271.1"/>
</dbReference>
<keyword evidence="2 5" id="KW-0547">Nucleotide-binding</keyword>
<dbReference type="EC" id="2.7.11.17" evidence="7"/>
<keyword evidence="4 5" id="KW-0067">ATP-binding</keyword>
<keyword evidence="3 7" id="KW-0418">Kinase</keyword>
<dbReference type="OMA" id="QREEDCW"/>
<dbReference type="Gene3D" id="1.10.510.10">
    <property type="entry name" value="Transferase(Phosphotransferase) domain 1"/>
    <property type="match status" value="1"/>
</dbReference>
<dbReference type="STRING" id="857967.G0QXG5"/>
<dbReference type="GO" id="GO:0005829">
    <property type="term" value="C:cytosol"/>
    <property type="evidence" value="ECO:0007669"/>
    <property type="project" value="TreeGrafter"/>
</dbReference>
<dbReference type="GO" id="GO:0005776">
    <property type="term" value="C:autophagosome"/>
    <property type="evidence" value="ECO:0007669"/>
    <property type="project" value="TreeGrafter"/>
</dbReference>
<accession>G0QXG5</accession>
<reference evidence="7 8" key="1">
    <citation type="submission" date="2011-07" db="EMBL/GenBank/DDBJ databases">
        <authorList>
            <person name="Coyne R."/>
            <person name="Brami D."/>
            <person name="Johnson J."/>
            <person name="Hostetler J."/>
            <person name="Hannick L."/>
            <person name="Clark T."/>
            <person name="Cassidy-Hanley D."/>
            <person name="Inman J."/>
        </authorList>
    </citation>
    <scope>NUCLEOTIDE SEQUENCE [LARGE SCALE GENOMIC DNA]</scope>
    <source>
        <strain evidence="7 8">G5</strain>
    </source>
</reference>
<dbReference type="SMART" id="SM00220">
    <property type="entry name" value="S_TKc"/>
    <property type="match status" value="1"/>
</dbReference>
<feature type="binding site" evidence="5">
    <location>
        <position position="62"/>
    </location>
    <ligand>
        <name>ATP</name>
        <dbReference type="ChEBI" id="CHEBI:30616"/>
    </ligand>
</feature>
<evidence type="ECO:0000256" key="5">
    <source>
        <dbReference type="PROSITE-ProRule" id="PRU10141"/>
    </source>
</evidence>
<evidence type="ECO:0000256" key="1">
    <source>
        <dbReference type="ARBA" id="ARBA00022679"/>
    </source>
</evidence>
<dbReference type="PANTHER" id="PTHR24348">
    <property type="entry name" value="SERINE/THREONINE-PROTEIN KINASE UNC-51-RELATED"/>
    <property type="match status" value="1"/>
</dbReference>
<evidence type="ECO:0000313" key="8">
    <source>
        <dbReference type="Proteomes" id="UP000008983"/>
    </source>
</evidence>
<evidence type="ECO:0000256" key="3">
    <source>
        <dbReference type="ARBA" id="ARBA00022777"/>
    </source>
</evidence>
<dbReference type="PROSITE" id="PS50011">
    <property type="entry name" value="PROTEIN_KINASE_DOM"/>
    <property type="match status" value="1"/>
</dbReference>
<dbReference type="PANTHER" id="PTHR24348:SF22">
    <property type="entry name" value="NON-SPECIFIC SERINE_THREONINE PROTEIN KINASE"/>
    <property type="match status" value="1"/>
</dbReference>
<dbReference type="InterPro" id="IPR008271">
    <property type="entry name" value="Ser/Thr_kinase_AS"/>
</dbReference>
<dbReference type="PROSITE" id="PS00108">
    <property type="entry name" value="PROTEIN_KINASE_ST"/>
    <property type="match status" value="1"/>
</dbReference>
<keyword evidence="8" id="KW-1185">Reference proteome</keyword>
<keyword evidence="7" id="KW-0378">Hydrolase</keyword>
<dbReference type="GO" id="GO:0008854">
    <property type="term" value="F:exodeoxyribonuclease V activity"/>
    <property type="evidence" value="ECO:0007669"/>
    <property type="project" value="UniProtKB-EC"/>
</dbReference>
<organism evidence="7 8">
    <name type="scientific">Ichthyophthirius multifiliis</name>
    <name type="common">White spot disease agent</name>
    <name type="synonym">Ich</name>
    <dbReference type="NCBI Taxonomy" id="5932"/>
    <lineage>
        <taxon>Eukaryota</taxon>
        <taxon>Sar</taxon>
        <taxon>Alveolata</taxon>
        <taxon>Ciliophora</taxon>
        <taxon>Intramacronucleata</taxon>
        <taxon>Oligohymenophorea</taxon>
        <taxon>Hymenostomatida</taxon>
        <taxon>Ophryoglenina</taxon>
        <taxon>Ichthyophthirius</taxon>
    </lineage>
</organism>
<dbReference type="EC" id="3.1.11.5" evidence="7"/>
<dbReference type="InParanoid" id="G0QXG5"/>
<dbReference type="Pfam" id="PF00069">
    <property type="entry name" value="Pkinase"/>
    <property type="match status" value="1"/>
</dbReference>
<dbReference type="Proteomes" id="UP000008983">
    <property type="component" value="Unassembled WGS sequence"/>
</dbReference>
<evidence type="ECO:0000259" key="6">
    <source>
        <dbReference type="PROSITE" id="PS50011"/>
    </source>
</evidence>
<protein>
    <submittedName>
        <fullName evidence="7">Protein kinase domain protein</fullName>
        <ecNumber evidence="7">2.7.11.17</ecNumber>
        <ecNumber evidence="7">3.1.11.5</ecNumber>
    </submittedName>
</protein>
<dbReference type="InterPro" id="IPR017441">
    <property type="entry name" value="Protein_kinase_ATP_BS"/>
</dbReference>
<feature type="domain" description="Protein kinase" evidence="6">
    <location>
        <begin position="32"/>
        <end position="290"/>
    </location>
</feature>
<sequence length="576" mass="68260">MNQKKLKQIQQAPPQYAKPNIIQRKQIDKYSYLLSNQIGRGYSSIVFRGKDDRTNDENLAIKVIDTKLMTNEVQLFLLGNEINVLRRLQQTQNPNILKLHDIFQTQNNTYIITELCNQGDVKELLKQYNHLSEVQAFKILSHIFNGYKALVDNKIVHRDIKPANILIKDGVFKIADFGFGKFIDDPPYKYYYSVGTPMYMSPQSLLKNEYDVKSDIWSIGILYYELLYGCTPWIAESEQDLKYKICNIPVQFPNNGIYISNESKDFIKGCLQIDYTLRFGIEEIENHILFATQNKTCVITIDDDNTCQQNSQQIFSYSQNSNNDKSVEIIENSNNNLEYQFLEQIQQNNHIILAQINYCRFLYRLHKILMESQILESPFLKEKLAYLMLKNILIKIKKLNNLSDNQINQLNLSEWNFYINTESYQRFSIIIGEYILKYSQTYNEFTETYKDILQDILYDNNLIEFENFYVLQDKYLRATIREINHLIKLKIVYFFQNNNNIEDNQQNLPQEIEKDVVLLDYLVVLFQLTQIIIENFNNYAYFAEKSLIEQFVDGRNIQINKIHYNQIRNKIYELDI</sequence>
<dbReference type="OrthoDB" id="312599at2759"/>
<dbReference type="PROSITE" id="PS00107">
    <property type="entry name" value="PROTEIN_KINASE_ATP"/>
    <property type="match status" value="1"/>
</dbReference>
<dbReference type="InterPro" id="IPR045269">
    <property type="entry name" value="Atg1-like"/>
</dbReference>
<dbReference type="eggNOG" id="KOG0595">
    <property type="taxonomic scope" value="Eukaryota"/>
</dbReference>
<dbReference type="AlphaFoldDB" id="G0QXG5"/>
<dbReference type="GO" id="GO:0010506">
    <property type="term" value="P:regulation of autophagy"/>
    <property type="evidence" value="ECO:0007669"/>
    <property type="project" value="InterPro"/>
</dbReference>
<dbReference type="GO" id="GO:0016020">
    <property type="term" value="C:membrane"/>
    <property type="evidence" value="ECO:0007669"/>
    <property type="project" value="TreeGrafter"/>
</dbReference>